<reference evidence="2" key="1">
    <citation type="submission" date="2016-06" db="EMBL/GenBank/DDBJ databases">
        <title>Parallel loss of symbiosis genes in relatives of nitrogen-fixing non-legume Parasponia.</title>
        <authorList>
            <person name="Van Velzen R."/>
            <person name="Holmer R."/>
            <person name="Bu F."/>
            <person name="Rutten L."/>
            <person name="Van Zeijl A."/>
            <person name="Liu W."/>
            <person name="Santuari L."/>
            <person name="Cao Q."/>
            <person name="Sharma T."/>
            <person name="Shen D."/>
            <person name="Roswanjaya Y."/>
            <person name="Wardhani T."/>
            <person name="Kalhor M.S."/>
            <person name="Jansen J."/>
            <person name="Van den Hoogen J."/>
            <person name="Gungor B."/>
            <person name="Hartog M."/>
            <person name="Hontelez J."/>
            <person name="Verver J."/>
            <person name="Yang W.-C."/>
            <person name="Schijlen E."/>
            <person name="Repin R."/>
            <person name="Schilthuizen M."/>
            <person name="Schranz E."/>
            <person name="Heidstra R."/>
            <person name="Miyata K."/>
            <person name="Fedorova E."/>
            <person name="Kohlen W."/>
            <person name="Bisseling T."/>
            <person name="Smit S."/>
            <person name="Geurts R."/>
        </authorList>
    </citation>
    <scope>NUCLEOTIDE SEQUENCE [LARGE SCALE GENOMIC DNA]</scope>
    <source>
        <strain evidence="2">cv. RG33-2</strain>
    </source>
</reference>
<comment type="caution">
    <text evidence="1">The sequence shown here is derived from an EMBL/GenBank/DDBJ whole genome shotgun (WGS) entry which is preliminary data.</text>
</comment>
<evidence type="ECO:0000313" key="1">
    <source>
        <dbReference type="EMBL" id="PON98973.1"/>
    </source>
</evidence>
<protein>
    <submittedName>
        <fullName evidence="1">Uncharacterized protein</fullName>
    </submittedName>
</protein>
<sequence>MATSFLSRSLPKTLTPASFIRRPSP</sequence>
<gene>
    <name evidence="1" type="ORF">TorRG33x02_052100</name>
</gene>
<keyword evidence="2" id="KW-1185">Reference proteome</keyword>
<evidence type="ECO:0000313" key="2">
    <source>
        <dbReference type="Proteomes" id="UP000237000"/>
    </source>
</evidence>
<dbReference type="AlphaFoldDB" id="A0A2P5FMK0"/>
<dbReference type="EMBL" id="JXTC01000021">
    <property type="protein sequence ID" value="PON98973.1"/>
    <property type="molecule type" value="Genomic_DNA"/>
</dbReference>
<proteinExistence type="predicted"/>
<dbReference type="InParanoid" id="A0A2P5FMK0"/>
<accession>A0A2P5FMK0</accession>
<name>A0A2P5FMK0_TREOI</name>
<organism evidence="1 2">
    <name type="scientific">Trema orientale</name>
    <name type="common">Charcoal tree</name>
    <name type="synonym">Celtis orientalis</name>
    <dbReference type="NCBI Taxonomy" id="63057"/>
    <lineage>
        <taxon>Eukaryota</taxon>
        <taxon>Viridiplantae</taxon>
        <taxon>Streptophyta</taxon>
        <taxon>Embryophyta</taxon>
        <taxon>Tracheophyta</taxon>
        <taxon>Spermatophyta</taxon>
        <taxon>Magnoliopsida</taxon>
        <taxon>eudicotyledons</taxon>
        <taxon>Gunneridae</taxon>
        <taxon>Pentapetalae</taxon>
        <taxon>rosids</taxon>
        <taxon>fabids</taxon>
        <taxon>Rosales</taxon>
        <taxon>Cannabaceae</taxon>
        <taxon>Trema</taxon>
    </lineage>
</organism>
<dbReference type="Proteomes" id="UP000237000">
    <property type="component" value="Unassembled WGS sequence"/>
</dbReference>